<dbReference type="InterPro" id="IPR011055">
    <property type="entry name" value="Dup_hybrid_motif"/>
</dbReference>
<proteinExistence type="predicted"/>
<dbReference type="EMBL" id="JAGQLI010000085">
    <property type="protein sequence ID" value="MCA9379115.1"/>
    <property type="molecule type" value="Genomic_DNA"/>
</dbReference>
<evidence type="ECO:0008006" key="3">
    <source>
        <dbReference type="Google" id="ProtNLM"/>
    </source>
</evidence>
<name>A0A955L0E8_9BACT</name>
<comment type="caution">
    <text evidence="1">The sequence shown here is derived from an EMBL/GenBank/DDBJ whole genome shotgun (WGS) entry which is preliminary data.</text>
</comment>
<sequence>MFITLAAAGLVSYRQASIRSRLDEQIKLLDEQAEKDARDIEFGTFDTQDVDTFITNVDRQVSSLEQRKSANEVVLANQNYFSAEELESAKADLEETNQMLDKYGPEREFMALAWIDYNVLRQDSKSVDLYIDFVKNTSEFAYLLQKSLAGSEQPVYVHTGQIIGMQGCSGVCTGTHLHLVTTVDGVEVDPCTLLPLTPLTIWGSKSVCGVPASKIAWPFYLPWIVTQEFGVISPVVHDVHNALDIIDREYAPVLAAHDGWIYTERRDCTGAVICNSGAANIVKICTQKDCRAGITTEYWHLAWMVEER</sequence>
<evidence type="ECO:0000313" key="2">
    <source>
        <dbReference type="Proteomes" id="UP000760819"/>
    </source>
</evidence>
<protein>
    <recommendedName>
        <fullName evidence="3">M23 family metallopeptidase</fullName>
    </recommendedName>
</protein>
<organism evidence="1 2">
    <name type="scientific">Candidatus Dojkabacteria bacterium</name>
    <dbReference type="NCBI Taxonomy" id="2099670"/>
    <lineage>
        <taxon>Bacteria</taxon>
        <taxon>Candidatus Dojkabacteria</taxon>
    </lineage>
</organism>
<evidence type="ECO:0000313" key="1">
    <source>
        <dbReference type="EMBL" id="MCA9379115.1"/>
    </source>
</evidence>
<dbReference type="Proteomes" id="UP000760819">
    <property type="component" value="Unassembled WGS sequence"/>
</dbReference>
<accession>A0A955L0E8</accession>
<dbReference type="Gene3D" id="2.70.70.10">
    <property type="entry name" value="Glucose Permease (Domain IIA)"/>
    <property type="match status" value="2"/>
</dbReference>
<dbReference type="AlphaFoldDB" id="A0A955L0E8"/>
<dbReference type="SUPFAM" id="SSF51261">
    <property type="entry name" value="Duplicated hybrid motif"/>
    <property type="match status" value="1"/>
</dbReference>
<gene>
    <name evidence="1" type="ORF">KC640_01680</name>
</gene>
<reference evidence="1" key="1">
    <citation type="submission" date="2020-04" db="EMBL/GenBank/DDBJ databases">
        <authorList>
            <person name="Zhang T."/>
        </authorList>
    </citation>
    <scope>NUCLEOTIDE SEQUENCE</scope>
    <source>
        <strain evidence="1">HKST-UBA12</strain>
    </source>
</reference>
<reference evidence="1" key="2">
    <citation type="journal article" date="2021" name="Microbiome">
        <title>Successional dynamics and alternative stable states in a saline activated sludge microbial community over 9 years.</title>
        <authorList>
            <person name="Wang Y."/>
            <person name="Ye J."/>
            <person name="Ju F."/>
            <person name="Liu L."/>
            <person name="Boyd J.A."/>
            <person name="Deng Y."/>
            <person name="Parks D.H."/>
            <person name="Jiang X."/>
            <person name="Yin X."/>
            <person name="Woodcroft B.J."/>
            <person name="Tyson G.W."/>
            <person name="Hugenholtz P."/>
            <person name="Polz M.F."/>
            <person name="Zhang T."/>
        </authorList>
    </citation>
    <scope>NUCLEOTIDE SEQUENCE</scope>
    <source>
        <strain evidence="1">HKST-UBA12</strain>
    </source>
</reference>